<evidence type="ECO:0008006" key="5">
    <source>
        <dbReference type="Google" id="ProtNLM"/>
    </source>
</evidence>
<feature type="region of interest" description="Disordered" evidence="1">
    <location>
        <begin position="423"/>
        <end position="457"/>
    </location>
</feature>
<feature type="compositionally biased region" description="Acidic residues" evidence="1">
    <location>
        <begin position="66"/>
        <end position="79"/>
    </location>
</feature>
<dbReference type="KEGG" id="pchm:VFPPC_18184"/>
<accession>A0A219APZ5</accession>
<dbReference type="EMBL" id="LSBJ02000027">
    <property type="protein sequence ID" value="OWT42298.1"/>
    <property type="molecule type" value="Genomic_DNA"/>
</dbReference>
<feature type="compositionally biased region" description="Polar residues" evidence="1">
    <location>
        <begin position="370"/>
        <end position="385"/>
    </location>
</feature>
<comment type="caution">
    <text evidence="3">The sequence shown here is derived from an EMBL/GenBank/DDBJ whole genome shotgun (WGS) entry which is preliminary data.</text>
</comment>
<dbReference type="EMBL" id="LSBJ02000008">
    <property type="protein sequence ID" value="OWT42632.1"/>
    <property type="molecule type" value="Genomic_DNA"/>
</dbReference>
<feature type="region of interest" description="Disordered" evidence="1">
    <location>
        <begin position="20"/>
        <end position="106"/>
    </location>
</feature>
<dbReference type="OrthoDB" id="5154110at2759"/>
<gene>
    <name evidence="2" type="ORF">VFPPC_18184</name>
    <name evidence="3" type="ORF">VFPPC_18192</name>
</gene>
<dbReference type="Proteomes" id="UP000078397">
    <property type="component" value="Unassembled WGS sequence"/>
</dbReference>
<evidence type="ECO:0000313" key="3">
    <source>
        <dbReference type="EMBL" id="OWT42632.1"/>
    </source>
</evidence>
<dbReference type="AlphaFoldDB" id="A0A219APZ5"/>
<evidence type="ECO:0000313" key="4">
    <source>
        <dbReference type="Proteomes" id="UP000078397"/>
    </source>
</evidence>
<reference evidence="3" key="2">
    <citation type="submission" date="2017-04" db="EMBL/GenBank/DDBJ databases">
        <title>Chromosome sequence assembly and comparative analysis of secretomes of two biotypes provide further insight into genetic mechanisms of parasitism and adaptative evolution of Pochonia chlamydosporia.</title>
        <authorList>
            <person name="Lin R."/>
            <person name="Shen B."/>
            <person name="Qin F."/>
            <person name="Cheng X."/>
            <person name="Xie B."/>
        </authorList>
    </citation>
    <scope>NUCLEOTIDE SEQUENCE</scope>
    <source>
        <strain evidence="3">170</strain>
    </source>
</reference>
<reference evidence="3 4" key="1">
    <citation type="journal article" date="2016" name="PLoS Pathog.">
        <title>Biosynthesis of antibiotic leucinostatins in bio-control fungus Purpureocillium lilacinum and their inhibition on phytophthora revealed by genome mining.</title>
        <authorList>
            <person name="Wang G."/>
            <person name="Liu Z."/>
            <person name="Lin R."/>
            <person name="Li E."/>
            <person name="Mao Z."/>
            <person name="Ling J."/>
            <person name="Yang Y."/>
            <person name="Yin W.B."/>
            <person name="Xie B."/>
        </authorList>
    </citation>
    <scope>NUCLEOTIDE SEQUENCE [LARGE SCALE GENOMIC DNA]</scope>
    <source>
        <strain evidence="3">170</strain>
    </source>
</reference>
<feature type="compositionally biased region" description="Low complexity" evidence="1">
    <location>
        <begin position="56"/>
        <end position="65"/>
    </location>
</feature>
<feature type="compositionally biased region" description="Basic residues" evidence="1">
    <location>
        <begin position="342"/>
        <end position="365"/>
    </location>
</feature>
<dbReference type="GeneID" id="33937037"/>
<sequence>MATLISLDDQRIWAPPRHNFTQESFSEPSSCKQQKLPLQHITAPSPPADGFVLPGSSSNDAIIISSDEEDDTDNEDDGVNDPLQSSRPCESHSSVAGNDAASDVSGEWDESYYGTIDDTHPQLLGTVDDHTVTSLPAAEQDSLRTEVSRLASSGSVAHDSMEAPFSQSASVPQTSGYSGEMPLDRTDSFAAAQESDDELCPSHQLETRGLTLLNHNDFVDDINNADASANVQKAGNSALVLLPLGSRTFDHATVPNTIQESKPLDGSIGKAQDFMDSQGCHTVESNTQHLEEIQPRAAAVINAEGRTRTPNICDGRNKRRRRKACEPTGEGSDSGDEFTPARKLRKASSHRQTQKRNPSRCRKSKRDVTESQAKNHGNISGSKDYNLDTTIASYEEWLLSDAVLKCIRDNGTMTFQMQFTHTTSPCGIHTKHPKDTTDESPPDTGQPHTGAKKPKDRRWFKTKALTPEQDVLTYQASPNDNDNAGIYQAELLARWGKNLFFLRWDVDGSTGWEPRRNILDKNMLHNFESTYTGFDKGVDVLHTRQSKRGKRQYLLHFHGRPQSEDFWVSTDLLSSTLLERARQLHFDQLE</sequence>
<evidence type="ECO:0000313" key="2">
    <source>
        <dbReference type="EMBL" id="OWT42298.1"/>
    </source>
</evidence>
<name>A0A219APZ5_METCM</name>
<organism evidence="3 4">
    <name type="scientific">Pochonia chlamydosporia 170</name>
    <dbReference type="NCBI Taxonomy" id="1380566"/>
    <lineage>
        <taxon>Eukaryota</taxon>
        <taxon>Fungi</taxon>
        <taxon>Dikarya</taxon>
        <taxon>Ascomycota</taxon>
        <taxon>Pezizomycotina</taxon>
        <taxon>Sordariomycetes</taxon>
        <taxon>Hypocreomycetidae</taxon>
        <taxon>Hypocreales</taxon>
        <taxon>Clavicipitaceae</taxon>
        <taxon>Pochonia</taxon>
    </lineage>
</organism>
<dbReference type="RefSeq" id="XP_022284837.1">
    <property type="nucleotide sequence ID" value="XM_022429835.1"/>
</dbReference>
<feature type="region of interest" description="Disordered" evidence="1">
    <location>
        <begin position="155"/>
        <end position="183"/>
    </location>
</feature>
<proteinExistence type="predicted"/>
<feature type="compositionally biased region" description="Polar residues" evidence="1">
    <location>
        <begin position="82"/>
        <end position="96"/>
    </location>
</feature>
<keyword evidence="4" id="KW-1185">Reference proteome</keyword>
<evidence type="ECO:0000256" key="1">
    <source>
        <dbReference type="SAM" id="MobiDB-lite"/>
    </source>
</evidence>
<protein>
    <recommendedName>
        <fullName evidence="5">Chromo domain-containing protein</fullName>
    </recommendedName>
</protein>
<feature type="region of interest" description="Disordered" evidence="1">
    <location>
        <begin position="303"/>
        <end position="385"/>
    </location>
</feature>
<feature type="compositionally biased region" description="Polar residues" evidence="1">
    <location>
        <begin position="20"/>
        <end position="33"/>
    </location>
</feature>
<feature type="compositionally biased region" description="Polar residues" evidence="1">
    <location>
        <begin position="165"/>
        <end position="177"/>
    </location>
</feature>